<proteinExistence type="predicted"/>
<name>A0A917BAI9_HALAA</name>
<evidence type="ECO:0000313" key="1">
    <source>
        <dbReference type="EMBL" id="GGF31368.1"/>
    </source>
</evidence>
<dbReference type="Proteomes" id="UP000660110">
    <property type="component" value="Unassembled WGS sequence"/>
</dbReference>
<comment type="caution">
    <text evidence="1">The sequence shown here is derived from an EMBL/GenBank/DDBJ whole genome shotgun (WGS) entry which is preliminary data.</text>
</comment>
<reference evidence="1" key="1">
    <citation type="journal article" date="2014" name="Int. J. Syst. Evol. Microbiol.">
        <title>Complete genome sequence of Corynebacterium casei LMG S-19264T (=DSM 44701T), isolated from a smear-ripened cheese.</title>
        <authorList>
            <consortium name="US DOE Joint Genome Institute (JGI-PGF)"/>
            <person name="Walter F."/>
            <person name="Albersmeier A."/>
            <person name="Kalinowski J."/>
            <person name="Ruckert C."/>
        </authorList>
    </citation>
    <scope>NUCLEOTIDE SEQUENCE</scope>
    <source>
        <strain evidence="1">CGMCC 1.12153</strain>
    </source>
</reference>
<gene>
    <name evidence="1" type="ORF">GCM10010954_33220</name>
</gene>
<reference evidence="1" key="2">
    <citation type="submission" date="2020-09" db="EMBL/GenBank/DDBJ databases">
        <authorList>
            <person name="Sun Q."/>
            <person name="Zhou Y."/>
        </authorList>
    </citation>
    <scope>NUCLEOTIDE SEQUENCE</scope>
    <source>
        <strain evidence="1">CGMCC 1.12153</strain>
    </source>
</reference>
<dbReference type="RefSeq" id="WP_188378626.1">
    <property type="nucleotide sequence ID" value="NZ_BMEL01000004.1"/>
</dbReference>
<evidence type="ECO:0000313" key="2">
    <source>
        <dbReference type="Proteomes" id="UP000660110"/>
    </source>
</evidence>
<keyword evidence="2" id="KW-1185">Reference proteome</keyword>
<dbReference type="EMBL" id="BMEL01000004">
    <property type="protein sequence ID" value="GGF31368.1"/>
    <property type="molecule type" value="Genomic_DNA"/>
</dbReference>
<dbReference type="AlphaFoldDB" id="A0A917BAI9"/>
<accession>A0A917BAI9</accession>
<organism evidence="1 2">
    <name type="scientific">Halobacillus andaensis</name>
    <dbReference type="NCBI Taxonomy" id="1176239"/>
    <lineage>
        <taxon>Bacteria</taxon>
        <taxon>Bacillati</taxon>
        <taxon>Bacillota</taxon>
        <taxon>Bacilli</taxon>
        <taxon>Bacillales</taxon>
        <taxon>Bacillaceae</taxon>
        <taxon>Halobacillus</taxon>
    </lineage>
</organism>
<protein>
    <submittedName>
        <fullName evidence="1">Uncharacterized protein</fullName>
    </submittedName>
</protein>
<sequence>MTYTYTCSDCLHLYQRMKQQEETIAQLVEIIGAANRRIYDVDQRQLKMEHQLVREHQPRLAPSLSP</sequence>